<dbReference type="AlphaFoldDB" id="A0A964UXN7"/>
<name>A0A964UXN7_9PROT</name>
<comment type="caution">
    <text evidence="2">The sequence shown here is derived from an EMBL/GenBank/DDBJ whole genome shotgun (WGS) entry which is preliminary data.</text>
</comment>
<gene>
    <name evidence="2" type="ORF">EBV32_01200</name>
    <name evidence="3" type="ORF">EBX74_00255</name>
</gene>
<protein>
    <recommendedName>
        <fullName evidence="5">GcrA cell cycle regulator</fullName>
    </recommendedName>
</protein>
<reference evidence="2" key="1">
    <citation type="submission" date="2018-10" db="EMBL/GenBank/DDBJ databases">
        <title>Iterative Subtractive Binning of Freshwater Chronoseries Metagenomes Recovers Nearly Complete Genomes from over Four Hundred Novel Species.</title>
        <authorList>
            <person name="Rodriguez-R L.M."/>
            <person name="Tsementzi D."/>
            <person name="Luo C."/>
            <person name="Konstantinidis K.T."/>
        </authorList>
    </citation>
    <scope>NUCLEOTIDE SEQUENCE</scope>
    <source>
        <strain evidence="2">WB7_6_001</strain>
        <strain evidence="3">WB8_2A_004</strain>
    </source>
</reference>
<sequence>MGWTPEKTEQLKKLWNEGHTASQIAAMLGDGISRNAVIGKSHRLGLAGRSHSRNIYIQKSENKFHHKNSVPLKRLRKPRGLRAIVIEKDFEPENPTSLENLNEKTCRWPIGHPDEANFYFCGRNPMEERVYCKLHVLHAYQPKGWKNEEEDRNTKGTTEELPEFLEKKIKSA</sequence>
<proteinExistence type="predicted"/>
<evidence type="ECO:0000313" key="3">
    <source>
        <dbReference type="EMBL" id="NCU52736.1"/>
    </source>
</evidence>
<feature type="region of interest" description="Disordered" evidence="1">
    <location>
        <begin position="144"/>
        <end position="172"/>
    </location>
</feature>
<dbReference type="Gene3D" id="1.10.10.60">
    <property type="entry name" value="Homeodomain-like"/>
    <property type="match status" value="1"/>
</dbReference>
<accession>A0A964UXN7</accession>
<dbReference type="Proteomes" id="UP000747791">
    <property type="component" value="Unassembled WGS sequence"/>
</dbReference>
<dbReference type="InterPro" id="IPR011681">
    <property type="entry name" value="GcrA"/>
</dbReference>
<evidence type="ECO:0008006" key="5">
    <source>
        <dbReference type="Google" id="ProtNLM"/>
    </source>
</evidence>
<dbReference type="Pfam" id="PF07750">
    <property type="entry name" value="GcrA"/>
    <property type="match status" value="1"/>
</dbReference>
<dbReference type="EMBL" id="RGET01000009">
    <property type="protein sequence ID" value="NBN87698.1"/>
    <property type="molecule type" value="Genomic_DNA"/>
</dbReference>
<dbReference type="Proteomes" id="UP000713222">
    <property type="component" value="Unassembled WGS sequence"/>
</dbReference>
<dbReference type="EMBL" id="RGOB01000003">
    <property type="protein sequence ID" value="NCU52736.1"/>
    <property type="molecule type" value="Genomic_DNA"/>
</dbReference>
<evidence type="ECO:0000313" key="4">
    <source>
        <dbReference type="Proteomes" id="UP000713222"/>
    </source>
</evidence>
<evidence type="ECO:0000313" key="2">
    <source>
        <dbReference type="EMBL" id="NBN87698.1"/>
    </source>
</evidence>
<evidence type="ECO:0000256" key="1">
    <source>
        <dbReference type="SAM" id="MobiDB-lite"/>
    </source>
</evidence>
<organism evidence="2 4">
    <name type="scientific">Candidatus Fonsibacter lacus</name>
    <dbReference type="NCBI Taxonomy" id="2576439"/>
    <lineage>
        <taxon>Bacteria</taxon>
        <taxon>Pseudomonadati</taxon>
        <taxon>Pseudomonadota</taxon>
        <taxon>Alphaproteobacteria</taxon>
        <taxon>Candidatus Pelagibacterales</taxon>
        <taxon>Candidatus Pelagibacterales incertae sedis</taxon>
        <taxon>Candidatus Fonsibacter</taxon>
    </lineage>
</organism>
<feature type="compositionally biased region" description="Basic and acidic residues" evidence="1">
    <location>
        <begin position="145"/>
        <end position="172"/>
    </location>
</feature>